<gene>
    <name evidence="1" type="ORF">TCLT_LOCUS10880</name>
</gene>
<protein>
    <submittedName>
        <fullName evidence="1 3">Uncharacterized protein</fullName>
    </submittedName>
</protein>
<evidence type="ECO:0000313" key="2">
    <source>
        <dbReference type="Proteomes" id="UP000276776"/>
    </source>
</evidence>
<sequence length="110" mass="12727">MHSARSSQTFTSQQLPSEESVVASMLHQFNQDISLRQGMREQRELLNVNESSEVELSFIPSQFLFLPHSNFSRAVITVLRQNMTNRSVYENLLAFDDYILFSLPRNETLS</sequence>
<accession>A0A0N5DCH9</accession>
<reference evidence="1 2" key="2">
    <citation type="submission" date="2018-11" db="EMBL/GenBank/DDBJ databases">
        <authorList>
            <consortium name="Pathogen Informatics"/>
        </authorList>
    </citation>
    <scope>NUCLEOTIDE SEQUENCE [LARGE SCALE GENOMIC DNA]</scope>
</reference>
<dbReference type="EMBL" id="UYYF01005547">
    <property type="protein sequence ID" value="VDN08598.1"/>
    <property type="molecule type" value="Genomic_DNA"/>
</dbReference>
<dbReference type="AlphaFoldDB" id="A0A0N5DCH9"/>
<proteinExistence type="predicted"/>
<reference evidence="3" key="1">
    <citation type="submission" date="2017-02" db="UniProtKB">
        <authorList>
            <consortium name="WormBaseParasite"/>
        </authorList>
    </citation>
    <scope>IDENTIFICATION</scope>
</reference>
<organism evidence="3">
    <name type="scientific">Thelazia callipaeda</name>
    <name type="common">Oriental eyeworm</name>
    <name type="synonym">Parasitic nematode</name>
    <dbReference type="NCBI Taxonomy" id="103827"/>
    <lineage>
        <taxon>Eukaryota</taxon>
        <taxon>Metazoa</taxon>
        <taxon>Ecdysozoa</taxon>
        <taxon>Nematoda</taxon>
        <taxon>Chromadorea</taxon>
        <taxon>Rhabditida</taxon>
        <taxon>Spirurina</taxon>
        <taxon>Spiruromorpha</taxon>
        <taxon>Thelazioidea</taxon>
        <taxon>Thelaziidae</taxon>
        <taxon>Thelazia</taxon>
    </lineage>
</organism>
<evidence type="ECO:0000313" key="1">
    <source>
        <dbReference type="EMBL" id="VDN08598.1"/>
    </source>
</evidence>
<keyword evidence="2" id="KW-1185">Reference proteome</keyword>
<name>A0A0N5DCH9_THECL</name>
<dbReference type="Proteomes" id="UP000276776">
    <property type="component" value="Unassembled WGS sequence"/>
</dbReference>
<dbReference type="WBParaSite" id="TCLT_0001090301-mRNA-1">
    <property type="protein sequence ID" value="TCLT_0001090301-mRNA-1"/>
    <property type="gene ID" value="TCLT_0001090301"/>
</dbReference>
<evidence type="ECO:0000313" key="3">
    <source>
        <dbReference type="WBParaSite" id="TCLT_0001090301-mRNA-1"/>
    </source>
</evidence>